<feature type="region of interest" description="Disordered" evidence="1">
    <location>
        <begin position="75"/>
        <end position="118"/>
    </location>
</feature>
<evidence type="ECO:0000256" key="1">
    <source>
        <dbReference type="SAM" id="MobiDB-lite"/>
    </source>
</evidence>
<reference evidence="2" key="2">
    <citation type="submission" date="2015-02" db="UniProtKB">
        <authorList>
            <consortium name="EnsemblMetazoa"/>
        </authorList>
    </citation>
    <scope>IDENTIFICATION</scope>
</reference>
<dbReference type="HOGENOM" id="CLU_2076061_0_0_1"/>
<proteinExistence type="predicted"/>
<keyword evidence="3" id="KW-1185">Reference proteome</keyword>
<feature type="compositionally biased region" description="Basic and acidic residues" evidence="1">
    <location>
        <begin position="79"/>
        <end position="88"/>
    </location>
</feature>
<protein>
    <submittedName>
        <fullName evidence="2">Uncharacterized protein</fullName>
    </submittedName>
</protein>
<feature type="compositionally biased region" description="Basic and acidic residues" evidence="1">
    <location>
        <begin position="97"/>
        <end position="118"/>
    </location>
</feature>
<dbReference type="EMBL" id="JH430149">
    <property type="status" value="NOT_ANNOTATED_CDS"/>
    <property type="molecule type" value="Genomic_DNA"/>
</dbReference>
<evidence type="ECO:0000313" key="3">
    <source>
        <dbReference type="Proteomes" id="UP000014500"/>
    </source>
</evidence>
<dbReference type="Proteomes" id="UP000014500">
    <property type="component" value="Unassembled WGS sequence"/>
</dbReference>
<organism evidence="2 3">
    <name type="scientific">Strigamia maritima</name>
    <name type="common">European centipede</name>
    <name type="synonym">Geophilus maritimus</name>
    <dbReference type="NCBI Taxonomy" id="126957"/>
    <lineage>
        <taxon>Eukaryota</taxon>
        <taxon>Metazoa</taxon>
        <taxon>Ecdysozoa</taxon>
        <taxon>Arthropoda</taxon>
        <taxon>Myriapoda</taxon>
        <taxon>Chilopoda</taxon>
        <taxon>Pleurostigmophora</taxon>
        <taxon>Geophilomorpha</taxon>
        <taxon>Linotaeniidae</taxon>
        <taxon>Strigamia</taxon>
    </lineage>
</organism>
<dbReference type="AlphaFoldDB" id="T1JI38"/>
<dbReference type="EnsemblMetazoa" id="SMAR013519-RA">
    <property type="protein sequence ID" value="SMAR013519-PA"/>
    <property type="gene ID" value="SMAR013519"/>
</dbReference>
<evidence type="ECO:0000313" key="2">
    <source>
        <dbReference type="EnsemblMetazoa" id="SMAR013519-PA"/>
    </source>
</evidence>
<reference evidence="3" key="1">
    <citation type="submission" date="2011-05" db="EMBL/GenBank/DDBJ databases">
        <authorList>
            <person name="Richards S.R."/>
            <person name="Qu J."/>
            <person name="Jiang H."/>
            <person name="Jhangiani S.N."/>
            <person name="Agravi P."/>
            <person name="Goodspeed R."/>
            <person name="Gross S."/>
            <person name="Mandapat C."/>
            <person name="Jackson L."/>
            <person name="Mathew T."/>
            <person name="Pu L."/>
            <person name="Thornton R."/>
            <person name="Saada N."/>
            <person name="Wilczek-Boney K.B."/>
            <person name="Lee S."/>
            <person name="Kovar C."/>
            <person name="Wu Y."/>
            <person name="Scherer S.E."/>
            <person name="Worley K.C."/>
            <person name="Muzny D.M."/>
            <person name="Gibbs R."/>
        </authorList>
    </citation>
    <scope>NUCLEOTIDE SEQUENCE</scope>
    <source>
        <strain evidence="3">Brora</strain>
    </source>
</reference>
<name>T1JI38_STRMM</name>
<accession>T1JI38</accession>
<sequence length="118" mass="12910">MSYTIRFICTALQTATKIAYQTLMEMKNIEEFKQKEKELLLENINRQEDVSSPESMINQDGVVLILAGGDTTAPVEETAATKEKDVVDRVVSAPDEAGVREGSGDGDERKVEGAESEA</sequence>